<protein>
    <submittedName>
        <fullName evidence="2">Uncharacterized protein</fullName>
    </submittedName>
</protein>
<name>A0ABW4VFS0_9BACT</name>
<keyword evidence="1" id="KW-0812">Transmembrane</keyword>
<feature type="transmembrane region" description="Helical" evidence="1">
    <location>
        <begin position="75"/>
        <end position="94"/>
    </location>
</feature>
<dbReference type="EMBL" id="JBHUHR010000003">
    <property type="protein sequence ID" value="MFD2033519.1"/>
    <property type="molecule type" value="Genomic_DNA"/>
</dbReference>
<keyword evidence="3" id="KW-1185">Reference proteome</keyword>
<dbReference type="Proteomes" id="UP001597361">
    <property type="component" value="Unassembled WGS sequence"/>
</dbReference>
<reference evidence="3" key="1">
    <citation type="journal article" date="2019" name="Int. J. Syst. Evol. Microbiol.">
        <title>The Global Catalogue of Microorganisms (GCM) 10K type strain sequencing project: providing services to taxonomists for standard genome sequencing and annotation.</title>
        <authorList>
            <consortium name="The Broad Institute Genomics Platform"/>
            <consortium name="The Broad Institute Genome Sequencing Center for Infectious Disease"/>
            <person name="Wu L."/>
            <person name="Ma J."/>
        </authorList>
    </citation>
    <scope>NUCLEOTIDE SEQUENCE [LARGE SCALE GENOMIC DNA]</scope>
    <source>
        <strain evidence="3">CGMCC 1.15180</strain>
    </source>
</reference>
<dbReference type="RefSeq" id="WP_376882981.1">
    <property type="nucleotide sequence ID" value="NZ_JBHUHR010000003.1"/>
</dbReference>
<gene>
    <name evidence="2" type="ORF">ACFSKL_01895</name>
</gene>
<feature type="transmembrane region" description="Helical" evidence="1">
    <location>
        <begin position="43"/>
        <end position="63"/>
    </location>
</feature>
<keyword evidence="1" id="KW-0472">Membrane</keyword>
<evidence type="ECO:0000256" key="1">
    <source>
        <dbReference type="SAM" id="Phobius"/>
    </source>
</evidence>
<organism evidence="2 3">
    <name type="scientific">Belliella marina</name>
    <dbReference type="NCBI Taxonomy" id="1644146"/>
    <lineage>
        <taxon>Bacteria</taxon>
        <taxon>Pseudomonadati</taxon>
        <taxon>Bacteroidota</taxon>
        <taxon>Cytophagia</taxon>
        <taxon>Cytophagales</taxon>
        <taxon>Cyclobacteriaceae</taxon>
        <taxon>Belliella</taxon>
    </lineage>
</organism>
<sequence>MKTKSIYFAVLAALCGLLFGYETNAMPEAEFPLKAIWIYPDWLLGFFIVSVSLCVFHISAAFGNDFYRWLGVSNLRYPNLIPGLYFVPTIGISLANGHHFFSFIILQLLLVLSIIPKLRFISSEKIHAILISNNPQPINKPSAGVIPADT</sequence>
<evidence type="ECO:0000313" key="2">
    <source>
        <dbReference type="EMBL" id="MFD2033519.1"/>
    </source>
</evidence>
<feature type="transmembrane region" description="Helical" evidence="1">
    <location>
        <begin position="100"/>
        <end position="118"/>
    </location>
</feature>
<proteinExistence type="predicted"/>
<accession>A0ABW4VFS0</accession>
<keyword evidence="1" id="KW-1133">Transmembrane helix</keyword>
<evidence type="ECO:0000313" key="3">
    <source>
        <dbReference type="Proteomes" id="UP001597361"/>
    </source>
</evidence>
<comment type="caution">
    <text evidence="2">The sequence shown here is derived from an EMBL/GenBank/DDBJ whole genome shotgun (WGS) entry which is preliminary data.</text>
</comment>